<accession>A0ABX5D7D3</accession>
<name>A0ABX5D7D3_9VIBR</name>
<comment type="caution">
    <text evidence="2">The sequence shown here is derived from an EMBL/GenBank/DDBJ whole genome shotgun (WGS) entry which is preliminary data.</text>
</comment>
<evidence type="ECO:0000313" key="2">
    <source>
        <dbReference type="EMBL" id="PRQ65178.1"/>
    </source>
</evidence>
<proteinExistence type="predicted"/>
<protein>
    <recommendedName>
        <fullName evidence="4">OmpH family outer membrane protein</fullName>
    </recommendedName>
</protein>
<keyword evidence="3" id="KW-1185">Reference proteome</keyword>
<dbReference type="Proteomes" id="UP000238163">
    <property type="component" value="Unassembled WGS sequence"/>
</dbReference>
<organism evidence="2 3">
    <name type="scientific">Vibrio mediterranei</name>
    <dbReference type="NCBI Taxonomy" id="689"/>
    <lineage>
        <taxon>Bacteria</taxon>
        <taxon>Pseudomonadati</taxon>
        <taxon>Pseudomonadota</taxon>
        <taxon>Gammaproteobacteria</taxon>
        <taxon>Vibrionales</taxon>
        <taxon>Vibrionaceae</taxon>
        <taxon>Vibrio</taxon>
    </lineage>
</organism>
<evidence type="ECO:0008006" key="4">
    <source>
        <dbReference type="Google" id="ProtNLM"/>
    </source>
</evidence>
<gene>
    <name evidence="2" type="ORF">COR51_23950</name>
</gene>
<feature type="chain" id="PRO_5046169063" description="OmpH family outer membrane protein" evidence="1">
    <location>
        <begin position="21"/>
        <end position="115"/>
    </location>
</feature>
<evidence type="ECO:0000313" key="3">
    <source>
        <dbReference type="Proteomes" id="UP000238163"/>
    </source>
</evidence>
<evidence type="ECO:0000256" key="1">
    <source>
        <dbReference type="SAM" id="SignalP"/>
    </source>
</evidence>
<keyword evidence="1" id="KW-0732">Signal</keyword>
<dbReference type="RefSeq" id="WP_106008983.1">
    <property type="nucleotide sequence ID" value="NZ_NWTN01000026.1"/>
</dbReference>
<feature type="signal peptide" evidence="1">
    <location>
        <begin position="1"/>
        <end position="20"/>
    </location>
</feature>
<dbReference type="EMBL" id="NWTN01000026">
    <property type="protein sequence ID" value="PRQ65178.1"/>
    <property type="molecule type" value="Genomic_DNA"/>
</dbReference>
<reference evidence="2 3" key="1">
    <citation type="submission" date="2018-03" db="EMBL/GenBank/DDBJ databases">
        <title>Genetic Diversity and Phenotypic Plasticity of AHL Mediated Quorum Sensing in Environmental Strains of Vibrio mediterranei.</title>
        <authorList>
            <person name="Lantoine F."/>
            <person name="Vouve F."/>
        </authorList>
    </citation>
    <scope>NUCLEOTIDE SEQUENCE [LARGE SCALE GENOMIC DNA]</scope>
    <source>
        <strain evidence="2 3">17LN0615E</strain>
    </source>
</reference>
<sequence length="115" mass="12643">MKINTVIALAVWSIATAVCAVGYTQRTAPTPPPALVTVDIQKLIRIKAESLTAELTDEKPDIQSLESQRIKLAAYTEQLNDKMDHVATEANVTILVKEAVISGEHRDITDLFLEQ</sequence>